<evidence type="ECO:0000313" key="6">
    <source>
        <dbReference type="Proteomes" id="UP001150904"/>
    </source>
</evidence>
<evidence type="ECO:0000256" key="2">
    <source>
        <dbReference type="SAM" id="SignalP"/>
    </source>
</evidence>
<name>A0A9W9MM52_9EURO</name>
<dbReference type="SUPFAM" id="SSF52096">
    <property type="entry name" value="ClpP/crotonase"/>
    <property type="match status" value="1"/>
</dbReference>
<evidence type="ECO:0000259" key="3">
    <source>
        <dbReference type="Pfam" id="PF03572"/>
    </source>
</evidence>
<proteinExistence type="predicted"/>
<dbReference type="GO" id="GO:0008236">
    <property type="term" value="F:serine-type peptidase activity"/>
    <property type="evidence" value="ECO:0007669"/>
    <property type="project" value="InterPro"/>
</dbReference>
<reference evidence="5" key="2">
    <citation type="journal article" date="2023" name="IMA Fungus">
        <title>Comparative genomic study of the Penicillium genus elucidates a diverse pangenome and 15 lateral gene transfer events.</title>
        <authorList>
            <person name="Petersen C."/>
            <person name="Sorensen T."/>
            <person name="Nielsen M.R."/>
            <person name="Sondergaard T.E."/>
            <person name="Sorensen J.L."/>
            <person name="Fitzpatrick D.A."/>
            <person name="Frisvad J.C."/>
            <person name="Nielsen K.L."/>
        </authorList>
    </citation>
    <scope>NUCLEOTIDE SEQUENCE</scope>
    <source>
        <strain evidence="5">IBT 15544</strain>
    </source>
</reference>
<evidence type="ECO:0000313" key="5">
    <source>
        <dbReference type="EMBL" id="KAJ5203692.1"/>
    </source>
</evidence>
<feature type="domain" description="Tail specific protease" evidence="3">
    <location>
        <begin position="334"/>
        <end position="523"/>
    </location>
</feature>
<feature type="chain" id="PRO_5040806072" evidence="2">
    <location>
        <begin position="18"/>
        <end position="664"/>
    </location>
</feature>
<sequence length="664" mass="72170">MHFKVPLLISLAAAARALHTRDVEPCAQITNLVSDANQNKVGAKVPHDLAHQCLMSMPFDSSRAVTFLTQVRKILEFQSTVDILKHPPSGYTMPPTDLLGGIGSILDKVNSNGYSSQFEMDLEVSHLIKSAYDGHLSFQLCSQSIFNYVIDMPLVSISTDGLSLPQVYTLSDAQLYQGGAKNVSPLESINGTEVAEYLESYASLQSLQDRDAQYNRVFPALARSVTNTPTDENGTWYTTADWTDGSHLGLKYSNGTTQTVERMASPNERYFSYQNGTELYTVNCLPQSLPSASTSSSGAEEASEISGLPDTEWRNSENSIAGYFSNITGLQDAGIMFLPTFSSSPKEAAQVATDFLRNATAAGKKNILIDVAANPGGYMSIGIDLSRIFFPDAFPYTATRYRAHDSAKYLTKAYSRDTELDSSNVFAYKQMVRPDQKSGFSSWEDLYGPHEILGSSSSSLLANFNYTATSTNTFPINGYGPASLNPSQPLFSAENIAIITDSDCVSTCAFFVKLMKRQGVRTITFGGRPSQAPMQGVGGVKGGQSLGINYINGYITQANQLIQKSINTSSALLTPAEWKKFNESSPSLAPSFAWSGSVNLRNEYDPDDDRTPLQFVYEAAECRLFYTVENYLQRETVWQAAAKAMFGGGDCVKGSTGGDGSLGS</sequence>
<gene>
    <name evidence="5" type="ORF">N7498_004571</name>
</gene>
<dbReference type="Pfam" id="PF03572">
    <property type="entry name" value="Peptidase_S41"/>
    <property type="match status" value="1"/>
</dbReference>
<dbReference type="OrthoDB" id="27214at2759"/>
<evidence type="ECO:0000256" key="1">
    <source>
        <dbReference type="SAM" id="MobiDB-lite"/>
    </source>
</evidence>
<keyword evidence="2" id="KW-0732">Signal</keyword>
<comment type="caution">
    <text evidence="5">The sequence shown here is derived from an EMBL/GenBank/DDBJ whole genome shotgun (WGS) entry which is preliminary data.</text>
</comment>
<dbReference type="AlphaFoldDB" id="A0A9W9MM52"/>
<feature type="signal peptide" evidence="2">
    <location>
        <begin position="1"/>
        <end position="17"/>
    </location>
</feature>
<dbReference type="InterPro" id="IPR005151">
    <property type="entry name" value="Tail-specific_protease"/>
</dbReference>
<accession>A0A9W9MM52</accession>
<feature type="compositionally biased region" description="Low complexity" evidence="1">
    <location>
        <begin position="290"/>
        <end position="306"/>
    </location>
</feature>
<organism evidence="5 6">
    <name type="scientific">Penicillium cinerascens</name>
    <dbReference type="NCBI Taxonomy" id="70096"/>
    <lineage>
        <taxon>Eukaryota</taxon>
        <taxon>Fungi</taxon>
        <taxon>Dikarya</taxon>
        <taxon>Ascomycota</taxon>
        <taxon>Pezizomycotina</taxon>
        <taxon>Eurotiomycetes</taxon>
        <taxon>Eurotiomycetidae</taxon>
        <taxon>Eurotiales</taxon>
        <taxon>Aspergillaceae</taxon>
        <taxon>Penicillium</taxon>
    </lineage>
</organism>
<dbReference type="InterPro" id="IPR029045">
    <property type="entry name" value="ClpP/crotonase-like_dom_sf"/>
</dbReference>
<protein>
    <submittedName>
        <fullName evidence="5">Interphotoreceptor retinol-binding</fullName>
    </submittedName>
</protein>
<dbReference type="PANTHER" id="PTHR37049:SF4">
    <property type="entry name" value="RHODANESE DOMAIN-CONTAINING PROTEIN"/>
    <property type="match status" value="1"/>
</dbReference>
<dbReference type="InterPro" id="IPR056186">
    <property type="entry name" value="PDZ_CPAF-rel"/>
</dbReference>
<dbReference type="EMBL" id="JAPQKR010000012">
    <property type="protein sequence ID" value="KAJ5203692.1"/>
    <property type="molecule type" value="Genomic_DNA"/>
</dbReference>
<evidence type="ECO:0000259" key="4">
    <source>
        <dbReference type="Pfam" id="PF23658"/>
    </source>
</evidence>
<dbReference type="InterPro" id="IPR052766">
    <property type="entry name" value="S41A_metabolite_peptidase"/>
</dbReference>
<reference evidence="5" key="1">
    <citation type="submission" date="2022-12" db="EMBL/GenBank/DDBJ databases">
        <authorList>
            <person name="Petersen C."/>
        </authorList>
    </citation>
    <scope>NUCLEOTIDE SEQUENCE</scope>
    <source>
        <strain evidence="5">IBT 15544</strain>
    </source>
</reference>
<dbReference type="Gene3D" id="3.90.226.10">
    <property type="entry name" value="2-enoyl-CoA Hydratase, Chain A, domain 1"/>
    <property type="match status" value="1"/>
</dbReference>
<dbReference type="RefSeq" id="XP_058308171.1">
    <property type="nucleotide sequence ID" value="XM_058451633.1"/>
</dbReference>
<keyword evidence="6" id="KW-1185">Reference proteome</keyword>
<dbReference type="PANTHER" id="PTHR37049">
    <property type="entry name" value="PEPTIDASE S41 FAMILY PROTEIN"/>
    <property type="match status" value="1"/>
</dbReference>
<dbReference type="GO" id="GO:0006508">
    <property type="term" value="P:proteolysis"/>
    <property type="evidence" value="ECO:0007669"/>
    <property type="project" value="InterPro"/>
</dbReference>
<dbReference type="Pfam" id="PF23658">
    <property type="entry name" value="PDZ_CPAF_rel"/>
    <property type="match status" value="1"/>
</dbReference>
<dbReference type="Proteomes" id="UP001150904">
    <property type="component" value="Unassembled WGS sequence"/>
</dbReference>
<feature type="region of interest" description="Disordered" evidence="1">
    <location>
        <begin position="290"/>
        <end position="313"/>
    </location>
</feature>
<feature type="domain" description="CPAF-like PDZ" evidence="4">
    <location>
        <begin position="151"/>
        <end position="268"/>
    </location>
</feature>
<dbReference type="GeneID" id="83178934"/>